<name>A0ABP0U9B4_9BRYO</name>
<keyword evidence="2" id="KW-0732">Signal</keyword>
<keyword evidence="1" id="KW-0812">Transmembrane</keyword>
<organism evidence="3 4">
    <name type="scientific">Sphagnum troendelagicum</name>
    <dbReference type="NCBI Taxonomy" id="128251"/>
    <lineage>
        <taxon>Eukaryota</taxon>
        <taxon>Viridiplantae</taxon>
        <taxon>Streptophyta</taxon>
        <taxon>Embryophyta</taxon>
        <taxon>Bryophyta</taxon>
        <taxon>Sphagnophytina</taxon>
        <taxon>Sphagnopsida</taxon>
        <taxon>Sphagnales</taxon>
        <taxon>Sphagnaceae</taxon>
        <taxon>Sphagnum</taxon>
    </lineage>
</organism>
<feature type="transmembrane region" description="Helical" evidence="1">
    <location>
        <begin position="75"/>
        <end position="95"/>
    </location>
</feature>
<gene>
    <name evidence="3" type="ORF">CSSPTR1EN2_LOCUS12629</name>
</gene>
<dbReference type="EMBL" id="OZ019894">
    <property type="protein sequence ID" value="CAK9215233.1"/>
    <property type="molecule type" value="Genomic_DNA"/>
</dbReference>
<feature type="non-terminal residue" evidence="3">
    <location>
        <position position="1"/>
    </location>
</feature>
<evidence type="ECO:0000313" key="3">
    <source>
        <dbReference type="EMBL" id="CAK9215233.1"/>
    </source>
</evidence>
<evidence type="ECO:0000256" key="2">
    <source>
        <dbReference type="SAM" id="SignalP"/>
    </source>
</evidence>
<feature type="signal peptide" evidence="2">
    <location>
        <begin position="1"/>
        <end position="20"/>
    </location>
</feature>
<proteinExistence type="predicted"/>
<accession>A0ABP0U9B4</accession>
<reference evidence="3" key="1">
    <citation type="submission" date="2024-02" db="EMBL/GenBank/DDBJ databases">
        <authorList>
            <consortium name="ELIXIR-Norway"/>
            <consortium name="Elixir Norway"/>
        </authorList>
    </citation>
    <scope>NUCLEOTIDE SEQUENCE</scope>
</reference>
<keyword evidence="4" id="KW-1185">Reference proteome</keyword>
<dbReference type="Proteomes" id="UP001497512">
    <property type="component" value="Chromosome 2"/>
</dbReference>
<keyword evidence="1" id="KW-1133">Transmembrane helix</keyword>
<keyword evidence="1" id="KW-0472">Membrane</keyword>
<feature type="chain" id="PRO_5047278559" evidence="2">
    <location>
        <begin position="21"/>
        <end position="129"/>
    </location>
</feature>
<dbReference type="PANTHER" id="PTHR34658">
    <property type="entry name" value="OS01G0151800 PROTEIN"/>
    <property type="match status" value="1"/>
</dbReference>
<evidence type="ECO:0000256" key="1">
    <source>
        <dbReference type="SAM" id="Phobius"/>
    </source>
</evidence>
<evidence type="ECO:0000313" key="4">
    <source>
        <dbReference type="Proteomes" id="UP001497512"/>
    </source>
</evidence>
<dbReference type="PANTHER" id="PTHR34658:SF2">
    <property type="entry name" value="OS01G0151800 PROTEIN"/>
    <property type="match status" value="1"/>
</dbReference>
<sequence>MLTTTVRVLALSLEIGFSSSISPSMEIIEACSLHWNKASLACRQCFLLLLDGTHDGLCVPAKLFKKSRIDITMHPILAAFVVAVAALFVQVLGLWNCQLLICWGGGGGCWQTTTNTRFQIQYVEYRNCL</sequence>
<protein>
    <submittedName>
        <fullName evidence="3">Uncharacterized protein</fullName>
    </submittedName>
</protein>
<feature type="non-terminal residue" evidence="3">
    <location>
        <position position="129"/>
    </location>
</feature>